<organism evidence="2 3">
    <name type="scientific">Roseibium aestuarii</name>
    <dbReference type="NCBI Taxonomy" id="2600299"/>
    <lineage>
        <taxon>Bacteria</taxon>
        <taxon>Pseudomonadati</taxon>
        <taxon>Pseudomonadota</taxon>
        <taxon>Alphaproteobacteria</taxon>
        <taxon>Hyphomicrobiales</taxon>
        <taxon>Stappiaceae</taxon>
        <taxon>Roseibium</taxon>
    </lineage>
</organism>
<evidence type="ECO:0000313" key="3">
    <source>
        <dbReference type="Proteomes" id="UP001597327"/>
    </source>
</evidence>
<keyword evidence="1" id="KW-0812">Transmembrane</keyword>
<proteinExistence type="predicted"/>
<reference evidence="3" key="1">
    <citation type="journal article" date="2019" name="Int. J. Syst. Evol. Microbiol.">
        <title>The Global Catalogue of Microorganisms (GCM) 10K type strain sequencing project: providing services to taxonomists for standard genome sequencing and annotation.</title>
        <authorList>
            <consortium name="The Broad Institute Genomics Platform"/>
            <consortium name="The Broad Institute Genome Sequencing Center for Infectious Disease"/>
            <person name="Wu L."/>
            <person name="Ma J."/>
        </authorList>
    </citation>
    <scope>NUCLEOTIDE SEQUENCE [LARGE SCALE GENOMIC DNA]</scope>
    <source>
        <strain evidence="3">JCM 3369</strain>
    </source>
</reference>
<evidence type="ECO:0000256" key="1">
    <source>
        <dbReference type="SAM" id="Phobius"/>
    </source>
</evidence>
<name>A0ABW4JRT6_9HYPH</name>
<feature type="transmembrane region" description="Helical" evidence="1">
    <location>
        <begin position="83"/>
        <end position="103"/>
    </location>
</feature>
<feature type="transmembrane region" description="Helical" evidence="1">
    <location>
        <begin position="124"/>
        <end position="149"/>
    </location>
</feature>
<dbReference type="Pfam" id="PF03741">
    <property type="entry name" value="TerC"/>
    <property type="match status" value="1"/>
</dbReference>
<dbReference type="InterPro" id="IPR005496">
    <property type="entry name" value="Integral_membrane_TerC"/>
</dbReference>
<feature type="transmembrane region" description="Helical" evidence="1">
    <location>
        <begin position="12"/>
        <end position="36"/>
    </location>
</feature>
<comment type="caution">
    <text evidence="2">The sequence shown here is derived from an EMBL/GenBank/DDBJ whole genome shotgun (WGS) entry which is preliminary data.</text>
</comment>
<feature type="transmembrane region" description="Helical" evidence="1">
    <location>
        <begin position="155"/>
        <end position="177"/>
    </location>
</feature>
<dbReference type="Proteomes" id="UP001597327">
    <property type="component" value="Unassembled WGS sequence"/>
</dbReference>
<protein>
    <submittedName>
        <fullName evidence="2">TerC family protein</fullName>
    </submittedName>
</protein>
<gene>
    <name evidence="2" type="ORF">ACFSC7_02075</name>
</gene>
<keyword evidence="1" id="KW-0472">Membrane</keyword>
<sequence length="245" mass="26534">MEWLMQPEIWASLLTLTVMEVVLGIDNIVFISVIVSRLPEQMAARARAIGLAMALVFRIALLSVLSWLVGLTAPLVTIAGHDFSWRDAILMAGGLFLLFKATHEIHKGIEGDEDEERGAAARKVSYGAVIAQILVIDMVFSIDSIITAIGMAEHLGVMVAAVVIAMGIMYLASGPVAEFIKHHPTTKMLALAFLLLIGVALVADALGFHIPRGYIYFAMAFSAGVEIINVIAGRRRRRAREARAA</sequence>
<dbReference type="RefSeq" id="WP_149891847.1">
    <property type="nucleotide sequence ID" value="NZ_JBHUFA010000001.1"/>
</dbReference>
<feature type="transmembrane region" description="Helical" evidence="1">
    <location>
        <begin position="189"/>
        <end position="208"/>
    </location>
</feature>
<evidence type="ECO:0000313" key="2">
    <source>
        <dbReference type="EMBL" id="MFD1694286.1"/>
    </source>
</evidence>
<keyword evidence="1" id="KW-1133">Transmembrane helix</keyword>
<dbReference type="PANTHER" id="PTHR30060">
    <property type="entry name" value="INNER MEMBRANE PROTEIN"/>
    <property type="match status" value="1"/>
</dbReference>
<dbReference type="EMBL" id="JBHUFA010000001">
    <property type="protein sequence ID" value="MFD1694286.1"/>
    <property type="molecule type" value="Genomic_DNA"/>
</dbReference>
<keyword evidence="3" id="KW-1185">Reference proteome</keyword>
<accession>A0ABW4JRT6</accession>
<feature type="transmembrane region" description="Helical" evidence="1">
    <location>
        <begin position="214"/>
        <end position="233"/>
    </location>
</feature>
<dbReference type="PANTHER" id="PTHR30060:SF0">
    <property type="entry name" value="COILED-COIL PROTEIN (DUF2040)-RELATED"/>
    <property type="match status" value="1"/>
</dbReference>
<feature type="transmembrane region" description="Helical" evidence="1">
    <location>
        <begin position="48"/>
        <end position="71"/>
    </location>
</feature>